<reference evidence="12" key="1">
    <citation type="submission" date="2023-03" db="EMBL/GenBank/DDBJ databases">
        <title>Actinorhabdospora filicis NBRC 111898.</title>
        <authorList>
            <person name="Ichikawa N."/>
            <person name="Sato H."/>
            <person name="Tonouchi N."/>
        </authorList>
    </citation>
    <scope>NUCLEOTIDE SEQUENCE</scope>
    <source>
        <strain evidence="12">NBRC 111898</strain>
    </source>
</reference>
<keyword evidence="13" id="KW-1185">Reference proteome</keyword>
<keyword evidence="9" id="KW-1133">Transmembrane helix</keyword>
<evidence type="ECO:0000256" key="1">
    <source>
        <dbReference type="ARBA" id="ARBA00000085"/>
    </source>
</evidence>
<dbReference type="InterPro" id="IPR003594">
    <property type="entry name" value="HATPase_dom"/>
</dbReference>
<evidence type="ECO:0000256" key="7">
    <source>
        <dbReference type="ARBA" id="ARBA00022840"/>
    </source>
</evidence>
<name>A0A9W6STH3_9ACTN</name>
<gene>
    <name evidence="12" type="ORF">Afil01_63490</name>
</gene>
<keyword evidence="3" id="KW-0597">Phosphoprotein</keyword>
<dbReference type="AlphaFoldDB" id="A0A9W6STH3"/>
<evidence type="ECO:0000256" key="4">
    <source>
        <dbReference type="ARBA" id="ARBA00022679"/>
    </source>
</evidence>
<evidence type="ECO:0000256" key="5">
    <source>
        <dbReference type="ARBA" id="ARBA00022741"/>
    </source>
</evidence>
<dbReference type="InterPro" id="IPR036890">
    <property type="entry name" value="HATPase_C_sf"/>
</dbReference>
<keyword evidence="8" id="KW-0902">Two-component regulatory system</keyword>
<dbReference type="InterPro" id="IPR011712">
    <property type="entry name" value="Sig_transdc_His_kin_sub3_dim/P"/>
</dbReference>
<dbReference type="GO" id="GO:0046983">
    <property type="term" value="F:protein dimerization activity"/>
    <property type="evidence" value="ECO:0007669"/>
    <property type="project" value="InterPro"/>
</dbReference>
<accession>A0A9W6STH3</accession>
<dbReference type="Pfam" id="PF02518">
    <property type="entry name" value="HATPase_c"/>
    <property type="match status" value="1"/>
</dbReference>
<evidence type="ECO:0000256" key="6">
    <source>
        <dbReference type="ARBA" id="ARBA00022777"/>
    </source>
</evidence>
<evidence type="ECO:0000259" key="11">
    <source>
        <dbReference type="Pfam" id="PF07730"/>
    </source>
</evidence>
<dbReference type="Pfam" id="PF07730">
    <property type="entry name" value="HisKA_3"/>
    <property type="match status" value="1"/>
</dbReference>
<dbReference type="PANTHER" id="PTHR24421">
    <property type="entry name" value="NITRATE/NITRITE SENSOR PROTEIN NARX-RELATED"/>
    <property type="match status" value="1"/>
</dbReference>
<evidence type="ECO:0000256" key="2">
    <source>
        <dbReference type="ARBA" id="ARBA00012438"/>
    </source>
</evidence>
<keyword evidence="6" id="KW-0418">Kinase</keyword>
<dbReference type="CDD" id="cd16917">
    <property type="entry name" value="HATPase_UhpB-NarQ-NarX-like"/>
    <property type="match status" value="1"/>
</dbReference>
<dbReference type="RefSeq" id="WP_285667027.1">
    <property type="nucleotide sequence ID" value="NZ_BSTX01000006.1"/>
</dbReference>
<comment type="catalytic activity">
    <reaction evidence="1">
        <text>ATP + protein L-histidine = ADP + protein N-phospho-L-histidine.</text>
        <dbReference type="EC" id="2.7.13.3"/>
    </reaction>
</comment>
<feature type="transmembrane region" description="Helical" evidence="9">
    <location>
        <begin position="91"/>
        <end position="124"/>
    </location>
</feature>
<feature type="transmembrane region" description="Helical" evidence="9">
    <location>
        <begin position="136"/>
        <end position="162"/>
    </location>
</feature>
<comment type="caution">
    <text evidence="12">The sequence shown here is derived from an EMBL/GenBank/DDBJ whole genome shotgun (WGS) entry which is preliminary data.</text>
</comment>
<dbReference type="EC" id="2.7.13.3" evidence="2"/>
<dbReference type="SUPFAM" id="SSF55874">
    <property type="entry name" value="ATPase domain of HSP90 chaperone/DNA topoisomerase II/histidine kinase"/>
    <property type="match status" value="1"/>
</dbReference>
<proteinExistence type="predicted"/>
<organism evidence="12 13">
    <name type="scientific">Actinorhabdospora filicis</name>
    <dbReference type="NCBI Taxonomy" id="1785913"/>
    <lineage>
        <taxon>Bacteria</taxon>
        <taxon>Bacillati</taxon>
        <taxon>Actinomycetota</taxon>
        <taxon>Actinomycetes</taxon>
        <taxon>Micromonosporales</taxon>
        <taxon>Micromonosporaceae</taxon>
        <taxon>Actinorhabdospora</taxon>
    </lineage>
</organism>
<feature type="domain" description="Signal transduction histidine kinase subgroup 3 dimerisation and phosphoacceptor" evidence="11">
    <location>
        <begin position="200"/>
        <end position="263"/>
    </location>
</feature>
<evidence type="ECO:0000256" key="8">
    <source>
        <dbReference type="ARBA" id="ARBA00023012"/>
    </source>
</evidence>
<dbReference type="Gene3D" id="1.20.5.1930">
    <property type="match status" value="1"/>
</dbReference>
<protein>
    <recommendedName>
        <fullName evidence="2">histidine kinase</fullName>
        <ecNumber evidence="2">2.7.13.3</ecNumber>
    </recommendedName>
</protein>
<evidence type="ECO:0000256" key="3">
    <source>
        <dbReference type="ARBA" id="ARBA00022553"/>
    </source>
</evidence>
<dbReference type="Gene3D" id="3.30.565.10">
    <property type="entry name" value="Histidine kinase-like ATPase, C-terminal domain"/>
    <property type="match status" value="1"/>
</dbReference>
<dbReference type="GO" id="GO:0016020">
    <property type="term" value="C:membrane"/>
    <property type="evidence" value="ECO:0007669"/>
    <property type="project" value="InterPro"/>
</dbReference>
<keyword evidence="9" id="KW-0472">Membrane</keyword>
<dbReference type="GO" id="GO:0000155">
    <property type="term" value="F:phosphorelay sensor kinase activity"/>
    <property type="evidence" value="ECO:0007669"/>
    <property type="project" value="InterPro"/>
</dbReference>
<keyword evidence="5" id="KW-0547">Nucleotide-binding</keyword>
<dbReference type="PANTHER" id="PTHR24421:SF10">
    <property type="entry name" value="NITRATE_NITRITE SENSOR PROTEIN NARQ"/>
    <property type="match status" value="1"/>
</dbReference>
<sequence length="386" mass="40863">MLRNFSPSALVRRYGLLVAGLTLGALTAAAHLLFLIGSGLAYVFAAPFPGARTAVRRAILARAHAFARLELRRLQRFFGDPGTLAYSGRRVLLYLATRLWVGAAGGLIVFLLVMGGGLAGVLVAQLLDGAFNDGPGLFVVNVFLGLVLLFVDVQGMSGLAVVERRLARDLLGPSGTEELERRVGELAASRAAVVAAVNDERRRIERVLHDGVQQRLVALGMLLGRARRGGDPERAADLVRQAHEETAEILRELRDVSWRVFPAALDDGGLRPALEAVVERSAIPVRLSYGLSGRLSADLETVAYFVVSESVTNAAKHAAPEWIEVDVRAEDERLTVTVTDPGQGGADATGGGLSGLARRVAAADGEFAVDSPTGGPTVVRAVLPCA</sequence>
<dbReference type="InterPro" id="IPR050482">
    <property type="entry name" value="Sensor_HK_TwoCompSys"/>
</dbReference>
<keyword evidence="9" id="KW-0812">Transmembrane</keyword>
<keyword evidence="4" id="KW-0808">Transferase</keyword>
<evidence type="ECO:0000313" key="13">
    <source>
        <dbReference type="Proteomes" id="UP001165079"/>
    </source>
</evidence>
<evidence type="ECO:0000259" key="10">
    <source>
        <dbReference type="Pfam" id="PF02518"/>
    </source>
</evidence>
<evidence type="ECO:0000256" key="9">
    <source>
        <dbReference type="SAM" id="Phobius"/>
    </source>
</evidence>
<feature type="domain" description="Histidine kinase/HSP90-like ATPase" evidence="10">
    <location>
        <begin position="304"/>
        <end position="384"/>
    </location>
</feature>
<evidence type="ECO:0000313" key="12">
    <source>
        <dbReference type="EMBL" id="GLZ81542.1"/>
    </source>
</evidence>
<keyword evidence="7" id="KW-0067">ATP-binding</keyword>
<dbReference type="Proteomes" id="UP001165079">
    <property type="component" value="Unassembled WGS sequence"/>
</dbReference>
<dbReference type="GO" id="GO:0005524">
    <property type="term" value="F:ATP binding"/>
    <property type="evidence" value="ECO:0007669"/>
    <property type="project" value="UniProtKB-KW"/>
</dbReference>
<dbReference type="EMBL" id="BSTX01000006">
    <property type="protein sequence ID" value="GLZ81542.1"/>
    <property type="molecule type" value="Genomic_DNA"/>
</dbReference>